<dbReference type="AlphaFoldDB" id="A0A3N1DAJ9"/>
<dbReference type="OrthoDB" id="3213425at2"/>
<evidence type="ECO:0000313" key="1">
    <source>
        <dbReference type="EMBL" id="ROO90506.1"/>
    </source>
</evidence>
<proteinExistence type="predicted"/>
<dbReference type="Proteomes" id="UP000272400">
    <property type="component" value="Unassembled WGS sequence"/>
</dbReference>
<gene>
    <name evidence="1" type="ORF">EDD29_8235</name>
</gene>
<dbReference type="RefSeq" id="WP_123669444.1">
    <property type="nucleotide sequence ID" value="NZ_RJKE01000001.1"/>
</dbReference>
<dbReference type="Gene3D" id="1.25.40.10">
    <property type="entry name" value="Tetratricopeptide repeat domain"/>
    <property type="match status" value="1"/>
</dbReference>
<comment type="caution">
    <text evidence="1">The sequence shown here is derived from an EMBL/GenBank/DDBJ whole genome shotgun (WGS) entry which is preliminary data.</text>
</comment>
<evidence type="ECO:0000313" key="2">
    <source>
        <dbReference type="Proteomes" id="UP000272400"/>
    </source>
</evidence>
<name>A0A3N1DAJ9_9ACTN</name>
<keyword evidence="2" id="KW-1185">Reference proteome</keyword>
<reference evidence="1 2" key="1">
    <citation type="submission" date="2018-11" db="EMBL/GenBank/DDBJ databases">
        <title>Sequencing the genomes of 1000 actinobacteria strains.</title>
        <authorList>
            <person name="Klenk H.-P."/>
        </authorList>
    </citation>
    <scope>NUCLEOTIDE SEQUENCE [LARGE SCALE GENOMIC DNA]</scope>
    <source>
        <strain evidence="1 2">DSM 44254</strain>
    </source>
</reference>
<evidence type="ECO:0008006" key="3">
    <source>
        <dbReference type="Google" id="ProtNLM"/>
    </source>
</evidence>
<dbReference type="EMBL" id="RJKE01000001">
    <property type="protein sequence ID" value="ROO90506.1"/>
    <property type="molecule type" value="Genomic_DNA"/>
</dbReference>
<dbReference type="InterPro" id="IPR011990">
    <property type="entry name" value="TPR-like_helical_dom_sf"/>
</dbReference>
<protein>
    <recommendedName>
        <fullName evidence="3">Transcriptional regulator</fullName>
    </recommendedName>
</protein>
<accession>A0A3N1DAJ9</accession>
<sequence>MGDAHPLSGLLTTLGFSGDRFARRLNAAAESLGRPERIHPKTPYKWMRGEIPRPPWRSLAAHVLSRELGRAIAVTDLGWPSDEMEYVSAIAGLHLTWMTCGTLQVVQTVTDASPMDRRTFLLLAGSSLTAPAHEWLIAHPAEQIGRRSGSKIPLDVVDHLDEMTGHLRLMDDRVGGGNLLDLVLHHLRYVSTLLNEGRYTDTVGRRLHATAGELLRLSGFLAFDADQHARAQRYWIASLHAAHTAGDRALGANILGFMSCQAKDLNHNREAVVLADTARTGYPGTSPKVKAILSLRLAEAHANDRTTTPARRDTDTRRSIDEAFDALTDTAPTTSDPAWSYWMTPAHAHGQAGYCHLRTGDHTRARHHLRQSLQGLDYSREDALRNTLLATTYIRQPHPDLEKALAHANQSLTLLQGQVDSARCRGHLSQLTTALTPYRASQPVANFLDRASSVLTAERPRPAHR</sequence>
<dbReference type="SUPFAM" id="SSF48452">
    <property type="entry name" value="TPR-like"/>
    <property type="match status" value="1"/>
</dbReference>
<organism evidence="1 2">
    <name type="scientific">Actinocorallia herbida</name>
    <dbReference type="NCBI Taxonomy" id="58109"/>
    <lineage>
        <taxon>Bacteria</taxon>
        <taxon>Bacillati</taxon>
        <taxon>Actinomycetota</taxon>
        <taxon>Actinomycetes</taxon>
        <taxon>Streptosporangiales</taxon>
        <taxon>Thermomonosporaceae</taxon>
        <taxon>Actinocorallia</taxon>
    </lineage>
</organism>